<protein>
    <recommendedName>
        <fullName evidence="2">Smf/DprA SLOG domain-containing protein</fullName>
    </recommendedName>
</protein>
<evidence type="ECO:0000256" key="1">
    <source>
        <dbReference type="ARBA" id="ARBA00006525"/>
    </source>
</evidence>
<dbReference type="PANTHER" id="PTHR43022">
    <property type="entry name" value="PROTEIN SMF"/>
    <property type="match status" value="1"/>
</dbReference>
<dbReference type="NCBIfam" id="TIGR00732">
    <property type="entry name" value="dprA"/>
    <property type="match status" value="1"/>
</dbReference>
<sequence>MDKITQALLALHYITPLTAKAVAALIQANQLERLDTLQVNQLTQTLRITPQRASAILTQFKQLYKVDMQSYYAENAIVPIPFYDENYPKSLLSIYDAPAVLYAKGNVGLLKNPAIAVIGSRKASSYTSRVLQQILPELCAQKITIISGLALGADTIAHRLTMQFGGQTIAVLGSGFYHMYPRHNEQLAQQLIEQHLLLTEYAPYVKPARHHFPMRNRIVSGLSQALVVTEATKKSGTLITTEFALDEGKDVFVVPGPIDSPLSTGTNFLLMEGAIPLLNSQQIIEALQGKIENELQ</sequence>
<reference evidence="3" key="1">
    <citation type="submission" date="2014-07" db="EMBL/GenBank/DDBJ databases">
        <authorList>
            <person name="Urmite Genomes Urmite Genomes"/>
        </authorList>
    </citation>
    <scope>NUCLEOTIDE SEQUENCE</scope>
    <source>
        <strain evidence="3">13S34_air</strain>
    </source>
</reference>
<dbReference type="EMBL" id="LN483076">
    <property type="protein sequence ID" value="CEA04429.1"/>
    <property type="molecule type" value="Genomic_DNA"/>
</dbReference>
<dbReference type="Gene3D" id="3.40.50.450">
    <property type="match status" value="1"/>
</dbReference>
<comment type="similarity">
    <text evidence="1">Belongs to the DprA/Smf family.</text>
</comment>
<feature type="domain" description="Smf/DprA SLOG" evidence="2">
    <location>
        <begin position="81"/>
        <end position="287"/>
    </location>
</feature>
<dbReference type="PATRIC" id="fig|1461583.4.peg.1881"/>
<organism evidence="3">
    <name type="scientific">Metalysinibacillus saudimassiliensis</name>
    <dbReference type="NCBI Taxonomy" id="1461583"/>
    <lineage>
        <taxon>Bacteria</taxon>
        <taxon>Bacillati</taxon>
        <taxon>Bacillota</taxon>
        <taxon>Bacilli</taxon>
        <taxon>Bacillales</taxon>
        <taxon>Caryophanaceae</taxon>
        <taxon>Metalysinibacillus</taxon>
    </lineage>
</organism>
<evidence type="ECO:0000313" key="3">
    <source>
        <dbReference type="EMBL" id="CEA04429.1"/>
    </source>
</evidence>
<dbReference type="InterPro" id="IPR057666">
    <property type="entry name" value="DrpA_SLOG"/>
</dbReference>
<dbReference type="AlphaFoldDB" id="A0A078MDX7"/>
<gene>
    <name evidence="3" type="ORF">BN1050_01958</name>
</gene>
<name>A0A078MDX7_9BACL</name>
<dbReference type="HOGENOM" id="CLU_029601_3_3_9"/>
<dbReference type="SUPFAM" id="SSF102405">
    <property type="entry name" value="MCP/YpsA-like"/>
    <property type="match status" value="1"/>
</dbReference>
<dbReference type="Pfam" id="PF02481">
    <property type="entry name" value="DNA_processg_A"/>
    <property type="match status" value="1"/>
</dbReference>
<dbReference type="InterPro" id="IPR003488">
    <property type="entry name" value="DprA"/>
</dbReference>
<proteinExistence type="inferred from homology"/>
<dbReference type="PANTHER" id="PTHR43022:SF1">
    <property type="entry name" value="PROTEIN SMF"/>
    <property type="match status" value="1"/>
</dbReference>
<dbReference type="GO" id="GO:0009294">
    <property type="term" value="P:DNA-mediated transformation"/>
    <property type="evidence" value="ECO:0007669"/>
    <property type="project" value="InterPro"/>
</dbReference>
<evidence type="ECO:0000259" key="2">
    <source>
        <dbReference type="Pfam" id="PF02481"/>
    </source>
</evidence>
<accession>A0A078MDX7</accession>